<protein>
    <submittedName>
        <fullName evidence="2">GNAT family N-acetyltransferase</fullName>
        <ecNumber evidence="2">2.3.1.-</ecNumber>
    </submittedName>
</protein>
<evidence type="ECO:0000259" key="1">
    <source>
        <dbReference type="PROSITE" id="PS51186"/>
    </source>
</evidence>
<dbReference type="InterPro" id="IPR016181">
    <property type="entry name" value="Acyl_CoA_acyltransferase"/>
</dbReference>
<name>A0ABW3L2G3_9BACI</name>
<dbReference type="EC" id="2.3.1.-" evidence="2"/>
<gene>
    <name evidence="2" type="ORF">ACFQ2J_13800</name>
</gene>
<comment type="caution">
    <text evidence="2">The sequence shown here is derived from an EMBL/GenBank/DDBJ whole genome shotgun (WGS) entry which is preliminary data.</text>
</comment>
<dbReference type="CDD" id="cd04301">
    <property type="entry name" value="NAT_SF"/>
    <property type="match status" value="1"/>
</dbReference>
<keyword evidence="2" id="KW-0012">Acyltransferase</keyword>
<dbReference type="Gene3D" id="3.40.630.30">
    <property type="match status" value="1"/>
</dbReference>
<dbReference type="InterPro" id="IPR000182">
    <property type="entry name" value="GNAT_dom"/>
</dbReference>
<dbReference type="GO" id="GO:0016746">
    <property type="term" value="F:acyltransferase activity"/>
    <property type="evidence" value="ECO:0007669"/>
    <property type="project" value="UniProtKB-KW"/>
</dbReference>
<keyword evidence="2" id="KW-0808">Transferase</keyword>
<feature type="domain" description="N-acetyltransferase" evidence="1">
    <location>
        <begin position="3"/>
        <end position="157"/>
    </location>
</feature>
<dbReference type="PROSITE" id="PS51186">
    <property type="entry name" value="GNAT"/>
    <property type="match status" value="1"/>
</dbReference>
<dbReference type="SUPFAM" id="SSF55729">
    <property type="entry name" value="Acyl-CoA N-acyltransferases (Nat)"/>
    <property type="match status" value="1"/>
</dbReference>
<reference evidence="3" key="1">
    <citation type="journal article" date="2019" name="Int. J. Syst. Evol. Microbiol.">
        <title>The Global Catalogue of Microorganisms (GCM) 10K type strain sequencing project: providing services to taxonomists for standard genome sequencing and annotation.</title>
        <authorList>
            <consortium name="The Broad Institute Genomics Platform"/>
            <consortium name="The Broad Institute Genome Sequencing Center for Infectious Disease"/>
            <person name="Wu L."/>
            <person name="Ma J."/>
        </authorList>
    </citation>
    <scope>NUCLEOTIDE SEQUENCE [LARGE SCALE GENOMIC DNA]</scope>
    <source>
        <strain evidence="3">CCUG 56607</strain>
    </source>
</reference>
<dbReference type="Proteomes" id="UP001596990">
    <property type="component" value="Unassembled WGS sequence"/>
</dbReference>
<accession>A0ABW3L2G3</accession>
<proteinExistence type="predicted"/>
<dbReference type="EMBL" id="JBHTKL010000005">
    <property type="protein sequence ID" value="MFD1020257.1"/>
    <property type="molecule type" value="Genomic_DNA"/>
</dbReference>
<organism evidence="2 3">
    <name type="scientific">Thalassobacillus hwangdonensis</name>
    <dbReference type="NCBI Taxonomy" id="546108"/>
    <lineage>
        <taxon>Bacteria</taxon>
        <taxon>Bacillati</taxon>
        <taxon>Bacillota</taxon>
        <taxon>Bacilli</taxon>
        <taxon>Bacillales</taxon>
        <taxon>Bacillaceae</taxon>
        <taxon>Thalassobacillus</taxon>
    </lineage>
</organism>
<evidence type="ECO:0000313" key="3">
    <source>
        <dbReference type="Proteomes" id="UP001596990"/>
    </source>
</evidence>
<keyword evidence="3" id="KW-1185">Reference proteome</keyword>
<dbReference type="RefSeq" id="WP_386061526.1">
    <property type="nucleotide sequence ID" value="NZ_JBHTKL010000005.1"/>
</dbReference>
<evidence type="ECO:0000313" key="2">
    <source>
        <dbReference type="EMBL" id="MFD1020257.1"/>
    </source>
</evidence>
<dbReference type="Pfam" id="PF00583">
    <property type="entry name" value="Acetyltransf_1"/>
    <property type="match status" value="1"/>
</dbReference>
<sequence>MNLQILPLKLRDTDLVMELNRAGFSDTIYPLTIFSSEKYGDYLEATLSIPENLRRKKVYGAYFEDQLLGYSEWTIEEDGLHLQNISVLPSCRGLNIGKKLLIQHGYQLMKIHRKTKIVLDVFEENISAIKWYESCGFEKESSNYWYVSEQPKTKRLDNPTVENYPQAEAVHLAYGFSELSVQTFKGKYQVTRLNENLYRMTDSNTYQNQDLLYLLKRLDRKRQLLVISEKPNRSEAELQGISCRMSLHLKNMLKYMYFKSDLGMGGKLHGL</sequence>